<feature type="domain" description="TipAS antibiotic-recognition" evidence="1">
    <location>
        <begin position="2"/>
        <end position="37"/>
    </location>
</feature>
<protein>
    <submittedName>
        <fullName evidence="2">TipAS antibiotic-recognition domain-containing protein</fullName>
    </submittedName>
</protein>
<dbReference type="Pfam" id="PF07739">
    <property type="entry name" value="TipAS"/>
    <property type="match status" value="1"/>
</dbReference>
<sequence length="41" mass="4593">MIGIADTYVDDPRFSDYFDRFGNGQLTAFIAQAVEGYLSLD</sequence>
<evidence type="ECO:0000313" key="2">
    <source>
        <dbReference type="EMBL" id="MBG9985750.1"/>
    </source>
</evidence>
<gene>
    <name evidence="2" type="ORF">HZY91_02450</name>
</gene>
<organism evidence="2 3">
    <name type="scientific">Facklamia lactis</name>
    <dbReference type="NCBI Taxonomy" id="2749967"/>
    <lineage>
        <taxon>Bacteria</taxon>
        <taxon>Bacillati</taxon>
        <taxon>Bacillota</taxon>
        <taxon>Bacilli</taxon>
        <taxon>Lactobacillales</taxon>
        <taxon>Aerococcaceae</taxon>
        <taxon>Facklamia</taxon>
    </lineage>
</organism>
<name>A0ABS0LNL0_9LACT</name>
<accession>A0ABS0LNL0</accession>
<dbReference type="SUPFAM" id="SSF89082">
    <property type="entry name" value="Antibiotic binding domain of TipA-like multidrug resistance regulators"/>
    <property type="match status" value="1"/>
</dbReference>
<dbReference type="InterPro" id="IPR012925">
    <property type="entry name" value="TipAS_dom"/>
</dbReference>
<proteinExistence type="predicted"/>
<evidence type="ECO:0000259" key="1">
    <source>
        <dbReference type="Pfam" id="PF07739"/>
    </source>
</evidence>
<dbReference type="Gene3D" id="1.10.490.50">
    <property type="entry name" value="Antibiotic binding domain of TipA-like multidrug resistance regulators"/>
    <property type="match status" value="1"/>
</dbReference>
<dbReference type="EMBL" id="JACBXQ010000001">
    <property type="protein sequence ID" value="MBG9985750.1"/>
    <property type="molecule type" value="Genomic_DNA"/>
</dbReference>
<keyword evidence="3" id="KW-1185">Reference proteome</keyword>
<dbReference type="RefSeq" id="WP_197114331.1">
    <property type="nucleotide sequence ID" value="NZ_JACBXQ010000001.1"/>
</dbReference>
<reference evidence="2 3" key="1">
    <citation type="submission" date="2020-07" db="EMBL/GenBank/DDBJ databases">
        <title>Facklamia lactis sp. nov., isolated from raw milk.</title>
        <authorList>
            <person name="Doll E.V."/>
            <person name="Huptas C."/>
            <person name="Staib L."/>
            <person name="Wenning M."/>
            <person name="Scherer S."/>
        </authorList>
    </citation>
    <scope>NUCLEOTIDE SEQUENCE [LARGE SCALE GENOMIC DNA]</scope>
    <source>
        <strain evidence="2 3">DSM 111018</strain>
    </source>
</reference>
<evidence type="ECO:0000313" key="3">
    <source>
        <dbReference type="Proteomes" id="UP000721415"/>
    </source>
</evidence>
<dbReference type="InterPro" id="IPR036244">
    <property type="entry name" value="TipA-like_antibiotic-bd"/>
</dbReference>
<dbReference type="Proteomes" id="UP000721415">
    <property type="component" value="Unassembled WGS sequence"/>
</dbReference>
<comment type="caution">
    <text evidence="2">The sequence shown here is derived from an EMBL/GenBank/DDBJ whole genome shotgun (WGS) entry which is preliminary data.</text>
</comment>